<dbReference type="PROSITE" id="PS50850">
    <property type="entry name" value="MFS"/>
    <property type="match status" value="1"/>
</dbReference>
<evidence type="ECO:0000256" key="4">
    <source>
        <dbReference type="ARBA" id="ARBA00022989"/>
    </source>
</evidence>
<evidence type="ECO:0000256" key="6">
    <source>
        <dbReference type="SAM" id="Phobius"/>
    </source>
</evidence>
<feature type="transmembrane region" description="Helical" evidence="6">
    <location>
        <begin position="371"/>
        <end position="397"/>
    </location>
</feature>
<dbReference type="EMBL" id="CAFBPW010000024">
    <property type="protein sequence ID" value="CAB5028031.1"/>
    <property type="molecule type" value="Genomic_DNA"/>
</dbReference>
<feature type="transmembrane region" description="Helical" evidence="6">
    <location>
        <begin position="495"/>
        <end position="515"/>
    </location>
</feature>
<keyword evidence="5 6" id="KW-0472">Membrane</keyword>
<keyword evidence="2" id="KW-0813">Transport</keyword>
<dbReference type="InterPro" id="IPR011701">
    <property type="entry name" value="MFS"/>
</dbReference>
<comment type="subcellular location">
    <subcellularLocation>
        <location evidence="1">Membrane</location>
        <topology evidence="1">Multi-pass membrane protein</topology>
    </subcellularLocation>
</comment>
<keyword evidence="3 6" id="KW-0812">Transmembrane</keyword>
<dbReference type="InterPro" id="IPR020846">
    <property type="entry name" value="MFS_dom"/>
</dbReference>
<accession>A0A6J6Q3D3</accession>
<evidence type="ECO:0000256" key="1">
    <source>
        <dbReference type="ARBA" id="ARBA00004141"/>
    </source>
</evidence>
<dbReference type="GO" id="GO:0022857">
    <property type="term" value="F:transmembrane transporter activity"/>
    <property type="evidence" value="ECO:0007669"/>
    <property type="project" value="InterPro"/>
</dbReference>
<feature type="transmembrane region" description="Helical" evidence="6">
    <location>
        <begin position="313"/>
        <end position="334"/>
    </location>
</feature>
<feature type="transmembrane region" description="Helical" evidence="6">
    <location>
        <begin position="346"/>
        <end position="365"/>
    </location>
</feature>
<evidence type="ECO:0000256" key="2">
    <source>
        <dbReference type="ARBA" id="ARBA00022448"/>
    </source>
</evidence>
<reference evidence="8" key="1">
    <citation type="submission" date="2020-05" db="EMBL/GenBank/DDBJ databases">
        <authorList>
            <person name="Chiriac C."/>
            <person name="Salcher M."/>
            <person name="Ghai R."/>
            <person name="Kavagutti S V."/>
        </authorList>
    </citation>
    <scope>NUCLEOTIDE SEQUENCE</scope>
</reference>
<feature type="domain" description="Major facilitator superfamily (MFS) profile" evidence="7">
    <location>
        <begin position="29"/>
        <end position="519"/>
    </location>
</feature>
<keyword evidence="4 6" id="KW-1133">Transmembrane helix</keyword>
<evidence type="ECO:0000313" key="8">
    <source>
        <dbReference type="EMBL" id="CAB4705062.1"/>
    </source>
</evidence>
<evidence type="ECO:0000256" key="5">
    <source>
        <dbReference type="ARBA" id="ARBA00023136"/>
    </source>
</evidence>
<dbReference type="EMBL" id="CAEZXS010000136">
    <property type="protein sequence ID" value="CAB4705062.1"/>
    <property type="molecule type" value="Genomic_DNA"/>
</dbReference>
<feature type="transmembrane region" description="Helical" evidence="6">
    <location>
        <begin position="121"/>
        <end position="141"/>
    </location>
</feature>
<name>A0A6J6Q3D3_9ZZZZ</name>
<dbReference type="PANTHER" id="PTHR42718:SF9">
    <property type="entry name" value="MAJOR FACILITATOR SUPERFAMILY MULTIDRUG TRANSPORTER MFSC"/>
    <property type="match status" value="1"/>
</dbReference>
<dbReference type="SUPFAM" id="SSF103473">
    <property type="entry name" value="MFS general substrate transporter"/>
    <property type="match status" value="1"/>
</dbReference>
<evidence type="ECO:0000259" key="7">
    <source>
        <dbReference type="PROSITE" id="PS50850"/>
    </source>
</evidence>
<dbReference type="AlphaFoldDB" id="A0A6J6Q3D3"/>
<organism evidence="8">
    <name type="scientific">freshwater metagenome</name>
    <dbReference type="NCBI Taxonomy" id="449393"/>
    <lineage>
        <taxon>unclassified sequences</taxon>
        <taxon>metagenomes</taxon>
        <taxon>ecological metagenomes</taxon>
    </lineage>
</organism>
<feature type="transmembrane region" description="Helical" evidence="6">
    <location>
        <begin position="153"/>
        <end position="176"/>
    </location>
</feature>
<evidence type="ECO:0000313" key="9">
    <source>
        <dbReference type="EMBL" id="CAB5028031.1"/>
    </source>
</evidence>
<dbReference type="PANTHER" id="PTHR42718">
    <property type="entry name" value="MAJOR FACILITATOR SUPERFAMILY MULTIDRUG TRANSPORTER MFSC"/>
    <property type="match status" value="1"/>
</dbReference>
<evidence type="ECO:0000256" key="3">
    <source>
        <dbReference type="ARBA" id="ARBA00022692"/>
    </source>
</evidence>
<sequence>MTATASEAGAGRPDPPESEDGILVAPKAAIFFLGALGGTQAVDPIIASTALVKASRGLAMEGGMIALAASISTVVLAATVISMGLLGDRIGWRRLLIASLMVSVVGDLLAAAAPVAELYLAGRALAGLGLGGVFAASFAYVRIITPKNKVPAALGLYSASGSVVLVTLSLLGGALASIEWRAAFLIVPVTCALSMLLATVLLPATARLTGGPTDLLGQVLLALGIVGVLVGISHLSQGVSDPQFWLPTLAGVALLGGFVIAEQRVESPFFPVAVLRNPLFLGAMAAGFVYNFTQSSTVLQFSNLWQYVSGLSPMKVSAGTLPFLLVGIIAALLTGQLITNGLRNSTVIFVGGLLCALGGFATLLHRPGSGYLTLLPALLLLGFGATMASIPYGGLIVKAASGKFSSFYGPVTSSRTTIGQIAYAMGLALSTVMVDKLTTGGVVTRLRESGVPPTRTGTALDSLGIYVRTGKDPASRLAEQTLSVAKASYLNSFKVTMVAVGLLALLAALFGATVLRRGAAVEAAADAADTTTAEWAGE</sequence>
<protein>
    <submittedName>
        <fullName evidence="8">Unannotated protein</fullName>
    </submittedName>
</protein>
<dbReference type="GO" id="GO:0016020">
    <property type="term" value="C:membrane"/>
    <property type="evidence" value="ECO:0007669"/>
    <property type="project" value="UniProtKB-SubCell"/>
</dbReference>
<feature type="transmembrane region" description="Helical" evidence="6">
    <location>
        <begin position="244"/>
        <end position="261"/>
    </location>
</feature>
<dbReference type="InterPro" id="IPR036259">
    <property type="entry name" value="MFS_trans_sf"/>
</dbReference>
<proteinExistence type="predicted"/>
<feature type="transmembrane region" description="Helical" evidence="6">
    <location>
        <begin position="273"/>
        <end position="293"/>
    </location>
</feature>
<dbReference type="Pfam" id="PF07690">
    <property type="entry name" value="MFS_1"/>
    <property type="match status" value="1"/>
</dbReference>
<feature type="transmembrane region" description="Helical" evidence="6">
    <location>
        <begin position="182"/>
        <end position="203"/>
    </location>
</feature>
<gene>
    <name evidence="8" type="ORF">UFOPK2582_01131</name>
    <name evidence="9" type="ORF">UFOPK4173_00359</name>
</gene>
<feature type="transmembrane region" description="Helical" evidence="6">
    <location>
        <begin position="64"/>
        <end position="86"/>
    </location>
</feature>
<feature type="transmembrane region" description="Helical" evidence="6">
    <location>
        <begin position="95"/>
        <end position="115"/>
    </location>
</feature>
<dbReference type="Gene3D" id="1.20.1250.20">
    <property type="entry name" value="MFS general substrate transporter like domains"/>
    <property type="match status" value="1"/>
</dbReference>
<feature type="transmembrane region" description="Helical" evidence="6">
    <location>
        <begin position="215"/>
        <end position="232"/>
    </location>
</feature>